<dbReference type="AlphaFoldDB" id="A0A268EGH1"/>
<reference evidence="4 5" key="1">
    <citation type="submission" date="2017-07" db="EMBL/GenBank/DDBJ databases">
        <title>Isolation and whole genome analysis of endospore-forming bacteria from heroin.</title>
        <authorList>
            <person name="Kalinowski J."/>
            <person name="Ahrens B."/>
            <person name="Al-Dilaimi A."/>
            <person name="Winkler A."/>
            <person name="Wibberg D."/>
            <person name="Schleenbecker U."/>
            <person name="Ruckert C."/>
            <person name="Wolfel R."/>
            <person name="Grass G."/>
        </authorList>
    </citation>
    <scope>NUCLEOTIDE SEQUENCE [LARGE SCALE GENOMIC DNA]</scope>
    <source>
        <strain evidence="4 5">7537-G1</strain>
    </source>
</reference>
<evidence type="ECO:0000313" key="5">
    <source>
        <dbReference type="Proteomes" id="UP000215596"/>
    </source>
</evidence>
<dbReference type="SMART" id="SM01208">
    <property type="entry name" value="G5"/>
    <property type="match status" value="1"/>
</dbReference>
<dbReference type="Pfam" id="PF03990">
    <property type="entry name" value="DUF348"/>
    <property type="match status" value="2"/>
</dbReference>
<dbReference type="PANTHER" id="PTHR39160:SF4">
    <property type="entry name" value="RESUSCITATION-PROMOTING FACTOR RPFB"/>
    <property type="match status" value="1"/>
</dbReference>
<dbReference type="Pfam" id="PF06725">
    <property type="entry name" value="3D"/>
    <property type="match status" value="1"/>
</dbReference>
<dbReference type="Gene3D" id="2.40.40.10">
    <property type="entry name" value="RlpA-like domain"/>
    <property type="match status" value="1"/>
</dbReference>
<dbReference type="RefSeq" id="WP_095267673.1">
    <property type="nucleotide sequence ID" value="NZ_NPBY01000081.1"/>
</dbReference>
<keyword evidence="1" id="KW-0732">Signal</keyword>
<feature type="domain" description="G5" evidence="3">
    <location>
        <begin position="166"/>
        <end position="246"/>
    </location>
</feature>
<evidence type="ECO:0000256" key="1">
    <source>
        <dbReference type="ARBA" id="ARBA00022729"/>
    </source>
</evidence>
<comment type="caution">
    <text evidence="4">The sequence shown here is derived from an EMBL/GenBank/DDBJ whole genome shotgun (WGS) entry which is preliminary data.</text>
</comment>
<proteinExistence type="predicted"/>
<dbReference type="InterPro" id="IPR036908">
    <property type="entry name" value="RlpA-like_sf"/>
</dbReference>
<gene>
    <name evidence="4" type="ORF">CHH67_22795</name>
</gene>
<evidence type="ECO:0000259" key="3">
    <source>
        <dbReference type="PROSITE" id="PS51109"/>
    </source>
</evidence>
<name>A0A268EGH1_9BACL</name>
<dbReference type="EMBL" id="NPBY01000081">
    <property type="protein sequence ID" value="PAD72216.1"/>
    <property type="molecule type" value="Genomic_DNA"/>
</dbReference>
<dbReference type="InterPro" id="IPR007137">
    <property type="entry name" value="DUF348"/>
</dbReference>
<dbReference type="CDD" id="cd14667">
    <property type="entry name" value="3D_containing_proteins"/>
    <property type="match status" value="1"/>
</dbReference>
<dbReference type="InterPro" id="IPR059180">
    <property type="entry name" value="3D_YorM"/>
</dbReference>
<evidence type="ECO:0000313" key="4">
    <source>
        <dbReference type="EMBL" id="PAD72216.1"/>
    </source>
</evidence>
<dbReference type="Proteomes" id="UP000215596">
    <property type="component" value="Unassembled WGS sequence"/>
</dbReference>
<dbReference type="PANTHER" id="PTHR39160">
    <property type="entry name" value="CELL WALL-BINDING PROTEIN YOCH"/>
    <property type="match status" value="1"/>
</dbReference>
<dbReference type="PROSITE" id="PS51109">
    <property type="entry name" value="G5"/>
    <property type="match status" value="1"/>
</dbReference>
<keyword evidence="2" id="KW-0812">Transmembrane</keyword>
<dbReference type="GO" id="GO:0009254">
    <property type="term" value="P:peptidoglycan turnover"/>
    <property type="evidence" value="ECO:0007669"/>
    <property type="project" value="InterPro"/>
</dbReference>
<protein>
    <recommendedName>
        <fullName evidence="3">G5 domain-containing protein</fullName>
    </recommendedName>
</protein>
<dbReference type="SUPFAM" id="SSF50685">
    <property type="entry name" value="Barwin-like endoglucanases"/>
    <property type="match status" value="1"/>
</dbReference>
<organism evidence="4 5">
    <name type="scientific">Paenibacillus campinasensis</name>
    <dbReference type="NCBI Taxonomy" id="66347"/>
    <lineage>
        <taxon>Bacteria</taxon>
        <taxon>Bacillati</taxon>
        <taxon>Bacillota</taxon>
        <taxon>Bacilli</taxon>
        <taxon>Bacillales</taxon>
        <taxon>Paenibacillaceae</taxon>
        <taxon>Paenibacillus</taxon>
    </lineage>
</organism>
<accession>A0A268EGH1</accession>
<keyword evidence="2" id="KW-0472">Membrane</keyword>
<keyword evidence="2" id="KW-1133">Transmembrane helix</keyword>
<evidence type="ECO:0000256" key="2">
    <source>
        <dbReference type="SAM" id="Phobius"/>
    </source>
</evidence>
<dbReference type="Pfam" id="PF07501">
    <property type="entry name" value="G5"/>
    <property type="match status" value="1"/>
</dbReference>
<dbReference type="InterPro" id="IPR010611">
    <property type="entry name" value="3D_dom"/>
</dbReference>
<dbReference type="InterPro" id="IPR051933">
    <property type="entry name" value="Resuscitation_pf_RpfB"/>
</dbReference>
<dbReference type="GO" id="GO:0019867">
    <property type="term" value="C:outer membrane"/>
    <property type="evidence" value="ECO:0007669"/>
    <property type="project" value="InterPro"/>
</dbReference>
<dbReference type="OrthoDB" id="9798935at2"/>
<dbReference type="GO" id="GO:0004553">
    <property type="term" value="F:hydrolase activity, hydrolyzing O-glycosyl compounds"/>
    <property type="evidence" value="ECO:0007669"/>
    <property type="project" value="InterPro"/>
</dbReference>
<feature type="transmembrane region" description="Helical" evidence="2">
    <location>
        <begin position="31"/>
        <end position="50"/>
    </location>
</feature>
<sequence>MGVFQSEKTHESQSSSMSYALRWKHENLRQLVLLGTMGAITVSLLVSLVVHDQTGKEVHLVVDGRVTKVETRGSLLQEVLDEQAITLNPQDQVSMPLNGAIQDGDRIIIERAVPIQITVDSKTQTLFTTQNTVADVLKEARITVGVDDKVVPSEDTNLSGNMDIRVIRVTKQTVQEPESRTFRVIKTADPSLVKGDNRVIQRGENGVLIHHYEKVYHDGKLVSKTKIGQEVERRTKDKIIAVGTKKAPEPEIVEEQTVQTAAVNVKATSAKLATAKKAPEAKAAENNNNVVSKAGVDFKYTKVLNNVSMTAYSSEQPGIGTRTASGTRVTEGRTIAVDPNVIPIGWWVYIEGLGFRRAEDTGGAIKGNKIDVYYDSLNAAINFGRKNGRTVYVIGPVKPNVN</sequence>
<dbReference type="Gene3D" id="2.20.230.10">
    <property type="entry name" value="Resuscitation-promoting factor rpfb"/>
    <property type="match status" value="1"/>
</dbReference>
<dbReference type="InterPro" id="IPR011098">
    <property type="entry name" value="G5_dom"/>
</dbReference>